<reference evidence="9" key="2">
    <citation type="journal article" date="2021" name="PeerJ">
        <title>Extensive microbial diversity within the chicken gut microbiome revealed by metagenomics and culture.</title>
        <authorList>
            <person name="Gilroy R."/>
            <person name="Ravi A."/>
            <person name="Getino M."/>
            <person name="Pursley I."/>
            <person name="Horton D.L."/>
            <person name="Alikhan N.F."/>
            <person name="Baker D."/>
            <person name="Gharbi K."/>
            <person name="Hall N."/>
            <person name="Watson M."/>
            <person name="Adriaenssens E.M."/>
            <person name="Foster-Nyarko E."/>
            <person name="Jarju S."/>
            <person name="Secka A."/>
            <person name="Antonio M."/>
            <person name="Oren A."/>
            <person name="Chaudhuri R.R."/>
            <person name="La Ragione R."/>
            <person name="Hildebrand F."/>
            <person name="Pallen M.J."/>
        </authorList>
    </citation>
    <scope>NUCLEOTIDE SEQUENCE</scope>
    <source>
        <strain evidence="9">ChiBcec16-1751</strain>
    </source>
</reference>
<comment type="subcellular location">
    <subcellularLocation>
        <location evidence="1">Cell membrane</location>
        <topology evidence="1">Multi-pass membrane protein</topology>
    </subcellularLocation>
</comment>
<name>A0A9D1F8S2_9FIRM</name>
<evidence type="ECO:0000313" key="9">
    <source>
        <dbReference type="EMBL" id="HIS64572.1"/>
    </source>
</evidence>
<gene>
    <name evidence="9" type="ORF">IAA83_04270</name>
</gene>
<comment type="caution">
    <text evidence="9">The sequence shown here is derived from an EMBL/GenBank/DDBJ whole genome shotgun (WGS) entry which is preliminary data.</text>
</comment>
<keyword evidence="7 8" id="KW-0472">Membrane</keyword>
<dbReference type="Proteomes" id="UP000886741">
    <property type="component" value="Unassembled WGS sequence"/>
</dbReference>
<feature type="transmembrane region" description="Helical" evidence="8">
    <location>
        <begin position="186"/>
        <end position="206"/>
    </location>
</feature>
<evidence type="ECO:0000256" key="5">
    <source>
        <dbReference type="ARBA" id="ARBA00022692"/>
    </source>
</evidence>
<feature type="transmembrane region" description="Helical" evidence="8">
    <location>
        <begin position="85"/>
        <end position="106"/>
    </location>
</feature>
<sequence length="417" mass="45924">MEEHPKLLWLLRGILICLALLTGLLLLVNLPMLSGQASKLTQVLSSILYGLVYAYLLNPFVRWVDKLLLPRLQKTKLQGDKARRLSRLVGILFAFCMAGLFIYLLIKLIVPQVGASIMGIAKQLPDYYASIEKFVGRLVEDNPQIVQYVNVALENGYGHLESFIQNDLVGRMQSLLLTLTTSVYGVLRELINMVIGIVVAIYALWAKDRFLSQAKKLTVALWSPERADRLMEQARKVDKIFNGFIIGKIIDSLIIGVLCYIGVSILKLPYAVLVSTIVGVTNVIPYFGPIIGAIPCTLLILLNSPLQGLYFVIFVLVLQQIDGNIIGPKILGDNVGISGFWILVSITVGGGLFGFLGMLLGVPVFATLYMLISDFTERALRKQGKPIQTKAYFSIRQVADLPAGETGKEETHGDSAG</sequence>
<dbReference type="EMBL" id="DVJJ01000067">
    <property type="protein sequence ID" value="HIS64572.1"/>
    <property type="molecule type" value="Genomic_DNA"/>
</dbReference>
<evidence type="ECO:0000256" key="3">
    <source>
        <dbReference type="ARBA" id="ARBA00022448"/>
    </source>
</evidence>
<comment type="similarity">
    <text evidence="2">Belongs to the autoinducer-2 exporter (AI-2E) (TC 2.A.86) family.</text>
</comment>
<organism evidence="9 10">
    <name type="scientific">Candidatus Avoscillospira avistercoris</name>
    <dbReference type="NCBI Taxonomy" id="2840707"/>
    <lineage>
        <taxon>Bacteria</taxon>
        <taxon>Bacillati</taxon>
        <taxon>Bacillota</taxon>
        <taxon>Clostridia</taxon>
        <taxon>Eubacteriales</taxon>
        <taxon>Oscillospiraceae</taxon>
        <taxon>Oscillospiraceae incertae sedis</taxon>
        <taxon>Candidatus Avoscillospira</taxon>
    </lineage>
</organism>
<feature type="transmembrane region" description="Helical" evidence="8">
    <location>
        <begin position="339"/>
        <end position="372"/>
    </location>
</feature>
<protein>
    <submittedName>
        <fullName evidence="9">AI-2E family transporter</fullName>
    </submittedName>
</protein>
<evidence type="ECO:0000256" key="2">
    <source>
        <dbReference type="ARBA" id="ARBA00009773"/>
    </source>
</evidence>
<evidence type="ECO:0000256" key="6">
    <source>
        <dbReference type="ARBA" id="ARBA00022989"/>
    </source>
</evidence>
<evidence type="ECO:0000256" key="4">
    <source>
        <dbReference type="ARBA" id="ARBA00022475"/>
    </source>
</evidence>
<reference evidence="9" key="1">
    <citation type="submission" date="2020-10" db="EMBL/GenBank/DDBJ databases">
        <authorList>
            <person name="Gilroy R."/>
        </authorList>
    </citation>
    <scope>NUCLEOTIDE SEQUENCE</scope>
    <source>
        <strain evidence="9">ChiBcec16-1751</strain>
    </source>
</reference>
<keyword evidence="5 8" id="KW-0812">Transmembrane</keyword>
<proteinExistence type="inferred from homology"/>
<keyword evidence="6 8" id="KW-1133">Transmembrane helix</keyword>
<dbReference type="Pfam" id="PF01594">
    <property type="entry name" value="AI-2E_transport"/>
    <property type="match status" value="1"/>
</dbReference>
<evidence type="ECO:0000256" key="7">
    <source>
        <dbReference type="ARBA" id="ARBA00023136"/>
    </source>
</evidence>
<feature type="transmembrane region" description="Helical" evidence="8">
    <location>
        <begin position="240"/>
        <end position="263"/>
    </location>
</feature>
<evidence type="ECO:0000256" key="1">
    <source>
        <dbReference type="ARBA" id="ARBA00004651"/>
    </source>
</evidence>
<evidence type="ECO:0000256" key="8">
    <source>
        <dbReference type="SAM" id="Phobius"/>
    </source>
</evidence>
<dbReference type="PANTHER" id="PTHR21716">
    <property type="entry name" value="TRANSMEMBRANE PROTEIN"/>
    <property type="match status" value="1"/>
</dbReference>
<dbReference type="GO" id="GO:0005886">
    <property type="term" value="C:plasma membrane"/>
    <property type="evidence" value="ECO:0007669"/>
    <property type="project" value="UniProtKB-SubCell"/>
</dbReference>
<evidence type="ECO:0000313" key="10">
    <source>
        <dbReference type="Proteomes" id="UP000886741"/>
    </source>
</evidence>
<keyword evidence="3" id="KW-0813">Transport</keyword>
<feature type="transmembrane region" description="Helical" evidence="8">
    <location>
        <begin position="47"/>
        <end position="64"/>
    </location>
</feature>
<accession>A0A9D1F8S2</accession>
<dbReference type="InterPro" id="IPR002549">
    <property type="entry name" value="AI-2E-like"/>
</dbReference>
<dbReference type="GO" id="GO:0055085">
    <property type="term" value="P:transmembrane transport"/>
    <property type="evidence" value="ECO:0007669"/>
    <property type="project" value="TreeGrafter"/>
</dbReference>
<keyword evidence="4" id="KW-1003">Cell membrane</keyword>
<feature type="transmembrane region" description="Helical" evidence="8">
    <location>
        <begin position="309"/>
        <end position="327"/>
    </location>
</feature>
<feature type="transmembrane region" description="Helical" evidence="8">
    <location>
        <begin position="7"/>
        <end position="27"/>
    </location>
</feature>
<dbReference type="AlphaFoldDB" id="A0A9D1F8S2"/>
<dbReference type="PANTHER" id="PTHR21716:SF53">
    <property type="entry name" value="PERMEASE PERM-RELATED"/>
    <property type="match status" value="1"/>
</dbReference>